<dbReference type="Gene3D" id="3.30.559.30">
    <property type="entry name" value="Nonribosomal peptide synthetase, condensation domain"/>
    <property type="match status" value="1"/>
</dbReference>
<dbReference type="Pfam" id="PF00975">
    <property type="entry name" value="Thioesterase"/>
    <property type="match status" value="1"/>
</dbReference>
<dbReference type="GO" id="GO:0044550">
    <property type="term" value="P:secondary metabolite biosynthetic process"/>
    <property type="evidence" value="ECO:0007669"/>
    <property type="project" value="UniProtKB-ARBA"/>
</dbReference>
<dbReference type="CDD" id="cd19531">
    <property type="entry name" value="LCL_NRPS-like"/>
    <property type="match status" value="1"/>
</dbReference>
<dbReference type="GO" id="GO:0003824">
    <property type="term" value="F:catalytic activity"/>
    <property type="evidence" value="ECO:0007669"/>
    <property type="project" value="InterPro"/>
</dbReference>
<organism evidence="9 10">
    <name type="scientific">Bacillus gaemokensis</name>
    <dbReference type="NCBI Taxonomy" id="574375"/>
    <lineage>
        <taxon>Bacteria</taxon>
        <taxon>Bacillati</taxon>
        <taxon>Bacillota</taxon>
        <taxon>Bacilli</taxon>
        <taxon>Bacillales</taxon>
        <taxon>Bacillaceae</taxon>
        <taxon>Bacillus</taxon>
        <taxon>Bacillus cereus group</taxon>
    </lineage>
</organism>
<dbReference type="Gene3D" id="1.10.1200.10">
    <property type="entry name" value="ACP-like"/>
    <property type="match status" value="1"/>
</dbReference>
<dbReference type="Gene3D" id="3.40.50.1820">
    <property type="entry name" value="alpha/beta hydrolase"/>
    <property type="match status" value="1"/>
</dbReference>
<gene>
    <name evidence="9" type="ORF">BAGA_10725</name>
</gene>
<dbReference type="GO" id="GO:0008610">
    <property type="term" value="P:lipid biosynthetic process"/>
    <property type="evidence" value="ECO:0007669"/>
    <property type="project" value="UniProtKB-ARBA"/>
</dbReference>
<dbReference type="PANTHER" id="PTHR45527:SF1">
    <property type="entry name" value="FATTY ACID SYNTHASE"/>
    <property type="match status" value="1"/>
</dbReference>
<dbReference type="SUPFAM" id="SSF52777">
    <property type="entry name" value="CoA-dependent acyltransferases"/>
    <property type="match status" value="2"/>
</dbReference>
<protein>
    <recommendedName>
        <fullName evidence="8">Carrier domain-containing protein</fullName>
    </recommendedName>
</protein>
<comment type="caution">
    <text evidence="9">The sequence shown here is derived from an EMBL/GenBank/DDBJ whole genome shotgun (WGS) entry which is preliminary data.</text>
</comment>
<dbReference type="OrthoDB" id="9765680at2"/>
<evidence type="ECO:0000313" key="9">
    <source>
        <dbReference type="EMBL" id="KEK23219.1"/>
    </source>
</evidence>
<dbReference type="EMBL" id="JOTM01000019">
    <property type="protein sequence ID" value="KEK23219.1"/>
    <property type="molecule type" value="Genomic_DNA"/>
</dbReference>
<keyword evidence="5" id="KW-0547">Nucleotide-binding</keyword>
<dbReference type="PANTHER" id="PTHR45527">
    <property type="entry name" value="NONRIBOSOMAL PEPTIDE SYNTHETASE"/>
    <property type="match status" value="1"/>
</dbReference>
<dbReference type="PRINTS" id="PR00154">
    <property type="entry name" value="AMPBINDING"/>
</dbReference>
<dbReference type="InterPro" id="IPR025110">
    <property type="entry name" value="AMP-bd_C"/>
</dbReference>
<dbReference type="InterPro" id="IPR006162">
    <property type="entry name" value="Ppantetheine_attach_site"/>
</dbReference>
<dbReference type="SMART" id="SM00824">
    <property type="entry name" value="PKS_TE"/>
    <property type="match status" value="1"/>
</dbReference>
<dbReference type="Proteomes" id="UP000027778">
    <property type="component" value="Unassembled WGS sequence"/>
</dbReference>
<evidence type="ECO:0000256" key="1">
    <source>
        <dbReference type="ARBA" id="ARBA00001957"/>
    </source>
</evidence>
<evidence type="ECO:0000256" key="7">
    <source>
        <dbReference type="ARBA" id="ARBA00023194"/>
    </source>
</evidence>
<name>A0A073K7E1_9BACI</name>
<dbReference type="GO" id="GO:0005737">
    <property type="term" value="C:cytoplasm"/>
    <property type="evidence" value="ECO:0007669"/>
    <property type="project" value="TreeGrafter"/>
</dbReference>
<dbReference type="InterPro" id="IPR029058">
    <property type="entry name" value="AB_hydrolase_fold"/>
</dbReference>
<dbReference type="Gene3D" id="3.30.300.30">
    <property type="match status" value="1"/>
</dbReference>
<comment type="cofactor">
    <cofactor evidence="1">
        <name>pantetheine 4'-phosphate</name>
        <dbReference type="ChEBI" id="CHEBI:47942"/>
    </cofactor>
</comment>
<dbReference type="InterPro" id="IPR045851">
    <property type="entry name" value="AMP-bd_C_sf"/>
</dbReference>
<dbReference type="Gene3D" id="1.10.287.490">
    <property type="entry name" value="Helix hairpin bin"/>
    <property type="match status" value="1"/>
</dbReference>
<dbReference type="InterPro" id="IPR010071">
    <property type="entry name" value="AA_adenyl_dom"/>
</dbReference>
<dbReference type="GO" id="GO:0043041">
    <property type="term" value="P:amino acid activation for nonribosomal peptide biosynthetic process"/>
    <property type="evidence" value="ECO:0007669"/>
    <property type="project" value="TreeGrafter"/>
</dbReference>
<comment type="similarity">
    <text evidence="2">Belongs to the ATP-dependent AMP-binding enzyme family.</text>
</comment>
<dbReference type="Gene3D" id="3.30.559.10">
    <property type="entry name" value="Chloramphenicol acetyltransferase-like domain"/>
    <property type="match status" value="1"/>
</dbReference>
<dbReference type="PROSITE" id="PS00012">
    <property type="entry name" value="PHOSPHOPANTETHEINE"/>
    <property type="match status" value="1"/>
</dbReference>
<dbReference type="FunFam" id="3.30.300.30:FF:000010">
    <property type="entry name" value="Enterobactin synthetase component F"/>
    <property type="match status" value="1"/>
</dbReference>
<dbReference type="eggNOG" id="COG1020">
    <property type="taxonomic scope" value="Bacteria"/>
</dbReference>
<evidence type="ECO:0000256" key="3">
    <source>
        <dbReference type="ARBA" id="ARBA00022450"/>
    </source>
</evidence>
<dbReference type="Pfam" id="PF00550">
    <property type="entry name" value="PP-binding"/>
    <property type="match status" value="1"/>
</dbReference>
<reference evidence="9 10" key="1">
    <citation type="submission" date="2014-06" db="EMBL/GenBank/DDBJ databases">
        <title>Draft genome sequence of Bacillus gaemokensis JCM 15801 (MCCC 1A00707).</title>
        <authorList>
            <person name="Lai Q."/>
            <person name="Liu Y."/>
            <person name="Shao Z."/>
        </authorList>
    </citation>
    <scope>NUCLEOTIDE SEQUENCE [LARGE SCALE GENOMIC DNA]</scope>
    <source>
        <strain evidence="9 10">JCM 15801</strain>
    </source>
</reference>
<dbReference type="GO" id="GO:0031177">
    <property type="term" value="F:phosphopantetheine binding"/>
    <property type="evidence" value="ECO:0007669"/>
    <property type="project" value="TreeGrafter"/>
</dbReference>
<dbReference type="InterPro" id="IPR023213">
    <property type="entry name" value="CAT-like_dom_sf"/>
</dbReference>
<feature type="domain" description="Carrier" evidence="8">
    <location>
        <begin position="1004"/>
        <end position="1078"/>
    </location>
</feature>
<dbReference type="FunFam" id="2.30.38.10:FF:000001">
    <property type="entry name" value="Non-ribosomal peptide synthetase PvdI"/>
    <property type="match status" value="1"/>
</dbReference>
<dbReference type="CDD" id="cd05930">
    <property type="entry name" value="A_NRPS"/>
    <property type="match status" value="1"/>
</dbReference>
<dbReference type="SUPFAM" id="SSF56801">
    <property type="entry name" value="Acetyl-CoA synthetase-like"/>
    <property type="match status" value="1"/>
</dbReference>
<evidence type="ECO:0000256" key="5">
    <source>
        <dbReference type="ARBA" id="ARBA00022741"/>
    </source>
</evidence>
<dbReference type="Pfam" id="PF00501">
    <property type="entry name" value="AMP-binding"/>
    <property type="match status" value="1"/>
</dbReference>
<keyword evidence="4" id="KW-0597">Phosphoprotein</keyword>
<dbReference type="STRING" id="574375.AZF08_23065"/>
<keyword evidence="3" id="KW-0596">Phosphopantetheine</keyword>
<dbReference type="InterPro" id="IPR009081">
    <property type="entry name" value="PP-bd_ACP"/>
</dbReference>
<sequence>MKNLTERIKALTPEQRALFESQLKEKNLSSKLKTTLNRRAIQSRNHTNPSPLSFDQERLWFFNRMHPEVFAYNVYGVARFKGRLDHRALEQSINLIISRHEAWRTVFDPREPLQYVLPKLHIEVPSVDLSHIARSSQESEIQRLVQEEVQCLFDLEKGPLVRFKLFYTSDTEAMLVMTVHHIVMDHISFSIFFEELVTSYKAALDGVPTQLPDLQVQYADYTEWQRDYLQGETKENLLNFWKNQLEGSEYVLDITTDFPRKPAVTYRGARCFTYTSRKVLDDLKEIANTEKATTFMIFLAAFKVLLYRYTGQSDILVGSPLANRNRMELEKVMGYFLTMGTFRSKISGDMTFKELLKSVRETSIGVYKNQDLPIGLLLDEIKVPVDPSRNPLFQSVFVYVDKQEEKLKLPELEIDFELIDGMTAKYDITIGFTESDSGLEGFFEYSPDLFRAETIQNMKDHWNRLLESIIKNPNQKISELKMLSDFEQNQIVVEWNQTEKKLSHDQLLHQLVEKQAERTPEATAVKFGQHSITYREVNERANQVAHLINNAGVKKQTHIGLVMDTSLEMVVSILGILKAGCVYVPISSSFPEERIQYILKDAGIEVIITQPNSQAGKAVTINRKIFLDHTWNSILNESKANIPAVSSGNDLAYIMYTSGSTGKPKGVAIEHLGVCNVINHSISLFNLSRGSRMLQFASINFDTSIVEIFSALSSGATLYLTPFEVRAGGIDLVNFLSEEKITAMTLTPTVLSSIPVDLLPSSIVTVGSGGEPCTLDLNQWKTANRRIINFYGPTETSIQVLANEFESDDKPSCIGRPIDNTQVYILDNEQQVVPVGVCGELYISGIGLARGYLNNIQQTKEKFVNNPFKLGEYMYRTGDFAKWLPNGKVEIIGRKDDQIKIKGIRIETGEIEAVFNQYPDIQETVVMARSNTMNNQFLCAYYISDKELDDEKLRAFSTKKLPAYMIPAYFIRVENFPTNANGKLDKNALPEPVIQFNQRKDFTPPVSEGEKIMVSVWEEVFGIENIGLEDGFFDLGGDSMKAIQVASSLYKKGWEFEMKQIFLNPVLKDLCFYLRPVQEESDNLKLGTFLTQKGKKNVFCFPPVTGFGVAYYQLARGLGDYSIYSFDYIENPDKVKLMAQQILKLQPEGPYVLLGYSAGGKLLFEVAKELEQSLGRKVSDLIMLDAYRVKKTESMTEQTLEDNVNIVVESPTRKYLKGYIFSDRDKERIRDYMKYVFTLESNGKIQANIHLIHSAEYQRNEHYEYEEWALSTTSEINHYQGYGSHYTILNPENADANAKVVNEILVSKIFPCTKELS</sequence>
<dbReference type="PROSITE" id="PS50075">
    <property type="entry name" value="CARRIER"/>
    <property type="match status" value="1"/>
</dbReference>
<dbReference type="SUPFAM" id="SSF53474">
    <property type="entry name" value="alpha/beta-Hydrolases"/>
    <property type="match status" value="1"/>
</dbReference>
<dbReference type="Gene3D" id="2.30.38.10">
    <property type="entry name" value="Luciferase, Domain 3"/>
    <property type="match status" value="1"/>
</dbReference>
<keyword evidence="10" id="KW-1185">Reference proteome</keyword>
<dbReference type="InterPro" id="IPR020459">
    <property type="entry name" value="AMP-binding"/>
</dbReference>
<keyword evidence="7" id="KW-0045">Antibiotic biosynthesis</keyword>
<dbReference type="FunFam" id="3.40.50.12780:FF:000012">
    <property type="entry name" value="Non-ribosomal peptide synthetase"/>
    <property type="match status" value="1"/>
</dbReference>
<dbReference type="SUPFAM" id="SSF47336">
    <property type="entry name" value="ACP-like"/>
    <property type="match status" value="1"/>
</dbReference>
<dbReference type="InterPro" id="IPR000873">
    <property type="entry name" value="AMP-dep_synth/lig_dom"/>
</dbReference>
<evidence type="ECO:0000256" key="4">
    <source>
        <dbReference type="ARBA" id="ARBA00022553"/>
    </source>
</evidence>
<dbReference type="InterPro" id="IPR001031">
    <property type="entry name" value="Thioesterase"/>
</dbReference>
<dbReference type="Gene3D" id="3.40.50.980">
    <property type="match status" value="2"/>
</dbReference>
<dbReference type="InterPro" id="IPR001242">
    <property type="entry name" value="Condensation_dom"/>
</dbReference>
<dbReference type="FunFam" id="3.40.50.980:FF:000001">
    <property type="entry name" value="Non-ribosomal peptide synthetase"/>
    <property type="match status" value="1"/>
</dbReference>
<proteinExistence type="inferred from homology"/>
<dbReference type="PROSITE" id="PS00455">
    <property type="entry name" value="AMP_BINDING"/>
    <property type="match status" value="1"/>
</dbReference>
<dbReference type="RefSeq" id="WP_033676069.1">
    <property type="nucleotide sequence ID" value="NZ_JOTM01000019.1"/>
</dbReference>
<dbReference type="NCBIfam" id="TIGR01733">
    <property type="entry name" value="AA-adenyl-dom"/>
    <property type="match status" value="1"/>
</dbReference>
<evidence type="ECO:0000256" key="2">
    <source>
        <dbReference type="ARBA" id="ARBA00006432"/>
    </source>
</evidence>
<accession>A0A073K7E1</accession>
<dbReference type="GO" id="GO:0017000">
    <property type="term" value="P:antibiotic biosynthetic process"/>
    <property type="evidence" value="ECO:0007669"/>
    <property type="project" value="UniProtKB-KW"/>
</dbReference>
<keyword evidence="6" id="KW-0067">ATP-binding</keyword>
<dbReference type="Pfam" id="PF00668">
    <property type="entry name" value="Condensation"/>
    <property type="match status" value="1"/>
</dbReference>
<evidence type="ECO:0000259" key="8">
    <source>
        <dbReference type="PROSITE" id="PS50075"/>
    </source>
</evidence>
<evidence type="ECO:0000256" key="6">
    <source>
        <dbReference type="ARBA" id="ARBA00022840"/>
    </source>
</evidence>
<dbReference type="InterPro" id="IPR036736">
    <property type="entry name" value="ACP-like_sf"/>
</dbReference>
<dbReference type="InterPro" id="IPR020845">
    <property type="entry name" value="AMP-binding_CS"/>
</dbReference>
<dbReference type="GO" id="GO:0005524">
    <property type="term" value="F:ATP binding"/>
    <property type="evidence" value="ECO:0007669"/>
    <property type="project" value="UniProtKB-KW"/>
</dbReference>
<evidence type="ECO:0000313" key="10">
    <source>
        <dbReference type="Proteomes" id="UP000027778"/>
    </source>
</evidence>
<dbReference type="Pfam" id="PF13193">
    <property type="entry name" value="AMP-binding_C"/>
    <property type="match status" value="1"/>
</dbReference>
<dbReference type="InterPro" id="IPR020802">
    <property type="entry name" value="TesA-like"/>
</dbReference>